<keyword evidence="7" id="KW-0325">Glycoprotein</keyword>
<evidence type="ECO:0000256" key="2">
    <source>
        <dbReference type="ARBA" id="ARBA00005585"/>
    </source>
</evidence>
<dbReference type="GO" id="GO:0006897">
    <property type="term" value="P:endocytosis"/>
    <property type="evidence" value="ECO:0007669"/>
    <property type="project" value="TreeGrafter"/>
</dbReference>
<evidence type="ECO:0000256" key="9">
    <source>
        <dbReference type="SAM" id="Phobius"/>
    </source>
</evidence>
<evidence type="ECO:0000256" key="6">
    <source>
        <dbReference type="ARBA" id="ARBA00023136"/>
    </source>
</evidence>
<dbReference type="SUPFAM" id="SSF82866">
    <property type="entry name" value="Multidrug efflux transporter AcrB transmembrane domain"/>
    <property type="match status" value="2"/>
</dbReference>
<dbReference type="Pfam" id="PF02460">
    <property type="entry name" value="Patched"/>
    <property type="match status" value="1"/>
</dbReference>
<feature type="transmembrane region" description="Helical" evidence="9">
    <location>
        <begin position="268"/>
        <end position="288"/>
    </location>
</feature>
<evidence type="ECO:0000256" key="7">
    <source>
        <dbReference type="ARBA" id="ARBA00023180"/>
    </source>
</evidence>
<dbReference type="PANTHER" id="PTHR10796">
    <property type="entry name" value="PATCHED-RELATED"/>
    <property type="match status" value="1"/>
</dbReference>
<reference evidence="11" key="1">
    <citation type="submission" date="2023-07" db="EMBL/GenBank/DDBJ databases">
        <authorList>
            <consortium name="CYATHOMIX"/>
        </authorList>
    </citation>
    <scope>NUCLEOTIDE SEQUENCE</scope>
    <source>
        <strain evidence="11">N/A</strain>
    </source>
</reference>
<comment type="subcellular location">
    <subcellularLocation>
        <location evidence="1">Cell membrane</location>
        <topology evidence="1">Multi-pass membrane protein</topology>
    </subcellularLocation>
</comment>
<feature type="domain" description="SSD" evidence="10">
    <location>
        <begin position="266"/>
        <end position="428"/>
    </location>
</feature>
<comment type="caution">
    <text evidence="11">The sequence shown here is derived from an EMBL/GenBank/DDBJ whole genome shotgun (WGS) entry which is preliminary data.</text>
</comment>
<gene>
    <name evidence="11" type="ORF">CYNAS_LOCUS5972</name>
</gene>
<keyword evidence="4 9" id="KW-0812">Transmembrane</keyword>
<feature type="transmembrane region" description="Helical" evidence="9">
    <location>
        <begin position="374"/>
        <end position="394"/>
    </location>
</feature>
<feature type="transmembrane region" description="Helical" evidence="9">
    <location>
        <begin position="300"/>
        <end position="325"/>
    </location>
</feature>
<accession>A0AA36LYM4</accession>
<evidence type="ECO:0000313" key="11">
    <source>
        <dbReference type="EMBL" id="CAJ0593989.1"/>
    </source>
</evidence>
<evidence type="ECO:0000256" key="3">
    <source>
        <dbReference type="ARBA" id="ARBA00022475"/>
    </source>
</evidence>
<dbReference type="InterPro" id="IPR003392">
    <property type="entry name" value="PTHD_SSD"/>
</dbReference>
<dbReference type="PROSITE" id="PS50156">
    <property type="entry name" value="SSD"/>
    <property type="match status" value="1"/>
</dbReference>
<comment type="similarity">
    <text evidence="2">Belongs to the patched family.</text>
</comment>
<name>A0AA36LYM4_CYLNA</name>
<feature type="transmembrane region" description="Helical" evidence="9">
    <location>
        <begin position="838"/>
        <end position="861"/>
    </location>
</feature>
<dbReference type="GO" id="GO:0030659">
    <property type="term" value="C:cytoplasmic vesicle membrane"/>
    <property type="evidence" value="ECO:0007669"/>
    <property type="project" value="TreeGrafter"/>
</dbReference>
<dbReference type="Proteomes" id="UP001176961">
    <property type="component" value="Unassembled WGS sequence"/>
</dbReference>
<proteinExistence type="inferred from homology"/>
<keyword evidence="5 9" id="KW-1133">Transmembrane helix</keyword>
<keyword evidence="3" id="KW-1003">Cell membrane</keyword>
<feature type="transmembrane region" description="Helical" evidence="9">
    <location>
        <begin position="804"/>
        <end position="826"/>
    </location>
</feature>
<dbReference type="PANTHER" id="PTHR10796:SF192">
    <property type="entry name" value="SSD DOMAIN-CONTAINING PROTEIN"/>
    <property type="match status" value="1"/>
</dbReference>
<dbReference type="InterPro" id="IPR051697">
    <property type="entry name" value="Patched_domain-protein"/>
</dbReference>
<evidence type="ECO:0000259" key="10">
    <source>
        <dbReference type="PROSITE" id="PS50156"/>
    </source>
</evidence>
<dbReference type="FunFam" id="1.20.1640.10:FF:000013">
    <property type="entry name" value="PaTched Related family"/>
    <property type="match status" value="1"/>
</dbReference>
<dbReference type="AlphaFoldDB" id="A0AA36LYM4"/>
<feature type="transmembrane region" description="Helical" evidence="9">
    <location>
        <begin position="400"/>
        <end position="429"/>
    </location>
</feature>
<feature type="transmembrane region" description="Helical" evidence="9">
    <location>
        <begin position="735"/>
        <end position="755"/>
    </location>
</feature>
<dbReference type="Gene3D" id="1.20.1640.10">
    <property type="entry name" value="Multidrug efflux transporter AcrB transmembrane domain"/>
    <property type="match status" value="2"/>
</dbReference>
<dbReference type="InterPro" id="IPR000731">
    <property type="entry name" value="SSD"/>
</dbReference>
<keyword evidence="12" id="KW-1185">Reference proteome</keyword>
<dbReference type="GO" id="GO:0018996">
    <property type="term" value="P:molting cycle, collagen and cuticulin-based cuticle"/>
    <property type="evidence" value="ECO:0007669"/>
    <property type="project" value="TreeGrafter"/>
</dbReference>
<keyword evidence="6 9" id="KW-0472">Membrane</keyword>
<evidence type="ECO:0000256" key="1">
    <source>
        <dbReference type="ARBA" id="ARBA00004651"/>
    </source>
</evidence>
<dbReference type="PRINTS" id="PR00702">
    <property type="entry name" value="ACRIFLAVINRP"/>
</dbReference>
<feature type="transmembrane region" description="Helical" evidence="9">
    <location>
        <begin position="762"/>
        <end position="784"/>
    </location>
</feature>
<protein>
    <recommendedName>
        <fullName evidence="10">SSD domain-containing protein</fullName>
    </recommendedName>
</protein>
<feature type="transmembrane region" description="Helical" evidence="9">
    <location>
        <begin position="496"/>
        <end position="516"/>
    </location>
</feature>
<dbReference type="GO" id="GO:0022857">
    <property type="term" value="F:transmembrane transporter activity"/>
    <property type="evidence" value="ECO:0007669"/>
    <property type="project" value="InterPro"/>
</dbReference>
<evidence type="ECO:0000256" key="8">
    <source>
        <dbReference type="SAM" id="MobiDB-lite"/>
    </source>
</evidence>
<sequence>MRFDCVERHIARFFFRYGHYMAHNPLPFVVFPVLFTLAMSSGFLHMNMVTDAIYLFTPVGARSKMERNSIHEKWPLTDNNYIAGRAVTQNREIQVTALARDGGNILEPQYAEAVFRLDRYIQKRVRVLYKHHYYSYHDLCLQYKGGGCPGNKHIHALSDLYNHGFNITFPYFRFGTEGGYLGGALGGVTLMKTENGTNILAGARAWFLIYHLKFYPTETSYISGLWENEFGRHMAAYPEDPYIKITYFHSQTLADELNRNADSLTPRFIIAIALLVIFSMLCSIAFIDRTHYIDWVLSKPILAVLGVINAGMGILTSMGMLMLFGMPYSEIVAVMPFLVVAVGTDNMFLMVAAIRRTSRSLPVAERMGECMSDAAVSMLITSTTDAFSFGVGAITSLPAVHIFCVYTGVAIFFAFIYQITFFAALLAMFTKVEEAGRNSVVGIRALPDTEMKVATCSQRYFNLGSVPDALNGTDVKEAAITVFFRDWYAPLLMNKIVRIIAMVWYIIYLCFAYYGITQVQEGLEPVNLLVEDSYAIPHYKLLQKYFWKYGATLQLMLLFHVVVNNAPDLRNPAARERIHAMVGDFATTRHSIGKEGVQFWMNDMESYYRDNLDMKIIDPAFYSMLRHWLASKHNNPWAEDLYWGEDTDGNATLKSFRFLIGMRDLDETRLQTDATLMFREVSDRWPEFNITTFMPLWLFTDQFAIIVPNTVQNIIIALACMVLIAFLLIPQPMCAFWVALACGSIDFGVVGYMTLWGVNLDAISMITIIMSIGFSVDYSAHITYGYVVSEAALPTDKIRDALSALGWPLCQGAMSTIIAVAVLADVPAYMIVTFFKTVLLAITIGLVHGLVFLPVLLSTFVRGCSVVGCQLTTNGGRRECQKSERSFVKEHVSERTNQDSAILEDGLQRWTPAGVHCISTPSIRIFESPNSYISTPPSEQNSGHSVVHNRSRTSMKSPDHVE</sequence>
<feature type="compositionally biased region" description="Polar residues" evidence="8">
    <location>
        <begin position="929"/>
        <end position="944"/>
    </location>
</feature>
<organism evidence="11 12">
    <name type="scientific">Cylicocyclus nassatus</name>
    <name type="common">Nematode worm</name>
    <dbReference type="NCBI Taxonomy" id="53992"/>
    <lineage>
        <taxon>Eukaryota</taxon>
        <taxon>Metazoa</taxon>
        <taxon>Ecdysozoa</taxon>
        <taxon>Nematoda</taxon>
        <taxon>Chromadorea</taxon>
        <taxon>Rhabditida</taxon>
        <taxon>Rhabditina</taxon>
        <taxon>Rhabditomorpha</taxon>
        <taxon>Strongyloidea</taxon>
        <taxon>Strongylidae</taxon>
        <taxon>Cylicocyclus</taxon>
    </lineage>
</organism>
<evidence type="ECO:0000256" key="5">
    <source>
        <dbReference type="ARBA" id="ARBA00022989"/>
    </source>
</evidence>
<dbReference type="InterPro" id="IPR001036">
    <property type="entry name" value="Acrflvin-R"/>
</dbReference>
<evidence type="ECO:0000256" key="4">
    <source>
        <dbReference type="ARBA" id="ARBA00022692"/>
    </source>
</evidence>
<dbReference type="GO" id="GO:0005886">
    <property type="term" value="C:plasma membrane"/>
    <property type="evidence" value="ECO:0007669"/>
    <property type="project" value="UniProtKB-SubCell"/>
</dbReference>
<evidence type="ECO:0000313" key="12">
    <source>
        <dbReference type="Proteomes" id="UP001176961"/>
    </source>
</evidence>
<feature type="transmembrane region" description="Helical" evidence="9">
    <location>
        <begin position="703"/>
        <end position="729"/>
    </location>
</feature>
<feature type="region of interest" description="Disordered" evidence="8">
    <location>
        <begin position="929"/>
        <end position="962"/>
    </location>
</feature>
<dbReference type="EMBL" id="CATQJL010000112">
    <property type="protein sequence ID" value="CAJ0593989.1"/>
    <property type="molecule type" value="Genomic_DNA"/>
</dbReference>
<feature type="transmembrane region" description="Helical" evidence="9">
    <location>
        <begin position="26"/>
        <end position="46"/>
    </location>
</feature>
<feature type="transmembrane region" description="Helical" evidence="9">
    <location>
        <begin position="331"/>
        <end position="354"/>
    </location>
</feature>